<protein>
    <recommendedName>
        <fullName evidence="3">F-box domain-containing protein</fullName>
    </recommendedName>
</protein>
<name>A0AAW2Z7M1_9EUKA</name>
<keyword evidence="2" id="KW-1185">Reference proteome</keyword>
<dbReference type="Proteomes" id="UP001431209">
    <property type="component" value="Unassembled WGS sequence"/>
</dbReference>
<organism evidence="1 2">
    <name type="scientific">Acrasis kona</name>
    <dbReference type="NCBI Taxonomy" id="1008807"/>
    <lineage>
        <taxon>Eukaryota</taxon>
        <taxon>Discoba</taxon>
        <taxon>Heterolobosea</taxon>
        <taxon>Tetramitia</taxon>
        <taxon>Eutetramitia</taxon>
        <taxon>Acrasidae</taxon>
        <taxon>Acrasis</taxon>
    </lineage>
</organism>
<accession>A0AAW2Z7M1</accession>
<comment type="caution">
    <text evidence="1">The sequence shown here is derived from an EMBL/GenBank/DDBJ whole genome shotgun (WGS) entry which is preliminary data.</text>
</comment>
<reference evidence="1 2" key="1">
    <citation type="submission" date="2024-03" db="EMBL/GenBank/DDBJ databases">
        <title>The Acrasis kona genome and developmental transcriptomes reveal deep origins of eukaryotic multicellular pathways.</title>
        <authorList>
            <person name="Sheikh S."/>
            <person name="Fu C.-J."/>
            <person name="Brown M.W."/>
            <person name="Baldauf S.L."/>
        </authorList>
    </citation>
    <scope>NUCLEOTIDE SEQUENCE [LARGE SCALE GENOMIC DNA]</scope>
    <source>
        <strain evidence="1 2">ATCC MYA-3509</strain>
    </source>
</reference>
<evidence type="ECO:0008006" key="3">
    <source>
        <dbReference type="Google" id="ProtNLM"/>
    </source>
</evidence>
<evidence type="ECO:0000313" key="1">
    <source>
        <dbReference type="EMBL" id="KAL0485808.1"/>
    </source>
</evidence>
<evidence type="ECO:0000313" key="2">
    <source>
        <dbReference type="Proteomes" id="UP001431209"/>
    </source>
</evidence>
<proteinExistence type="predicted"/>
<gene>
    <name evidence="1" type="ORF">AKO1_000557</name>
</gene>
<sequence length="624" mass="72724">MNTTLQSDVLWNILLFSQPVDLVRVYRTICKNWKFEVDDQDLWVTILKREQIPESFVYQVLPRHYSNKSNPPFNEEQIKIIHSSLNKQAHAPSVLPLKRLYFLWKTLNGLYLFPKYKDLVPPGNCLWNVQWRLLLSRPGLYYVNNQPCLDAEMTAWSSDVKVRLILNKNALDRFVSFIRKCMQESELSDKNLIQEFLQKDNTLLHQSPLKSVELVNFVQIVGSIRTSQIDQASVNVQSITLVEDLEPHEDHAVLDQSQLSSVYLDNEDQQLSNSEDQYEYLQRQLGRLVDFNCVVHRMIDQDKVWTINALPTTHTFTSSETSLAEQLLQLLKNVNKPKSFKTASQQSRWIRRSSDDKKITQTMNQEESLLYSLEDVSTTPFTILHPRTYERVIWPHGIKRPTIFESPLLSSRRLIKPRDEIRIMGRIMKNSGSILAYKVELNKPHLYLLTQSDWLELGFNGMAVAAACLIAHKKYGPQIRSGEVIRTISNSYFKALLKLQLVVVLFNLYQYGPQALTQVLSSALPMPKGLVPKWIKSAQDYLWTALFGYWALKNVVLVKDHEATLLQRYSKKWLYDYGIYLMECYGYMYAAERGFSALPILFKMQRRLIMYVRQRFSMLKSKIG</sequence>
<dbReference type="AlphaFoldDB" id="A0AAW2Z7M1"/>
<dbReference type="EMBL" id="JAOPGA020001170">
    <property type="protein sequence ID" value="KAL0485808.1"/>
    <property type="molecule type" value="Genomic_DNA"/>
</dbReference>
<dbReference type="Gene3D" id="1.20.1280.50">
    <property type="match status" value="1"/>
</dbReference>